<dbReference type="STRING" id="667676.SAMN05192539_105114"/>
<evidence type="ECO:0000313" key="2">
    <source>
        <dbReference type="EMBL" id="SEK11209.1"/>
    </source>
</evidence>
<evidence type="ECO:0008006" key="4">
    <source>
        <dbReference type="Google" id="ProtNLM"/>
    </source>
</evidence>
<dbReference type="RefSeq" id="WP_143062409.1">
    <property type="nucleotide sequence ID" value="NZ_FNYE01000051.1"/>
</dbReference>
<feature type="signal peptide" evidence="1">
    <location>
        <begin position="1"/>
        <end position="25"/>
    </location>
</feature>
<proteinExistence type="predicted"/>
<evidence type="ECO:0000256" key="1">
    <source>
        <dbReference type="SAM" id="SignalP"/>
    </source>
</evidence>
<sequence>MSMRRCATLFMPLVGILLFHSMSWAADAKFSGDWEYVERVAGATKPYLTFEIKLHEARDGTVTGSYCFITENGNRIDCDVDGTENISGHVQQDGRHAEVRFYSFFGAKDGFADLTSYDDTLTWKVTQNPKGDFFYGPYSVNLTQKRADARQGQRKVVVDKAFLYPTSSETKVKTYVVKGEYVRLITISDDLKFWKISYSEKNGVTIERWIDCSAINFCP</sequence>
<keyword evidence="1" id="KW-0732">Signal</keyword>
<reference evidence="3" key="1">
    <citation type="submission" date="2016-10" db="EMBL/GenBank/DDBJ databases">
        <authorList>
            <person name="Varghese N."/>
            <person name="Submissions S."/>
        </authorList>
    </citation>
    <scope>NUCLEOTIDE SEQUENCE [LARGE SCALE GENOMIC DNA]</scope>
    <source>
        <strain evidence="3">LMG 26031</strain>
    </source>
</reference>
<dbReference type="AlphaFoldDB" id="A0A1H7EBD8"/>
<feature type="chain" id="PRO_5011777376" description="SH3 domain-containing protein" evidence="1">
    <location>
        <begin position="26"/>
        <end position="219"/>
    </location>
</feature>
<organism evidence="2 3">
    <name type="scientific">Paraburkholderia diazotrophica</name>
    <dbReference type="NCBI Taxonomy" id="667676"/>
    <lineage>
        <taxon>Bacteria</taxon>
        <taxon>Pseudomonadati</taxon>
        <taxon>Pseudomonadota</taxon>
        <taxon>Betaproteobacteria</taxon>
        <taxon>Burkholderiales</taxon>
        <taxon>Burkholderiaceae</taxon>
        <taxon>Paraburkholderia</taxon>
    </lineage>
</organism>
<protein>
    <recommendedName>
        <fullName evidence="4">SH3 domain-containing protein</fullName>
    </recommendedName>
</protein>
<keyword evidence="3" id="KW-1185">Reference proteome</keyword>
<name>A0A1H7EBD8_9BURK</name>
<accession>A0A1H7EBD8</accession>
<dbReference type="Proteomes" id="UP000198866">
    <property type="component" value="Unassembled WGS sequence"/>
</dbReference>
<gene>
    <name evidence="2" type="ORF">SAMN05192539_105114</name>
</gene>
<dbReference type="OrthoDB" id="9109854at2"/>
<dbReference type="EMBL" id="FNYE01000051">
    <property type="protein sequence ID" value="SEK11209.1"/>
    <property type="molecule type" value="Genomic_DNA"/>
</dbReference>
<evidence type="ECO:0000313" key="3">
    <source>
        <dbReference type="Proteomes" id="UP000198866"/>
    </source>
</evidence>